<feature type="domain" description="Strictosidine synthase conserved region" evidence="5">
    <location>
        <begin position="187"/>
        <end position="269"/>
    </location>
</feature>
<dbReference type="InterPro" id="IPR018119">
    <property type="entry name" value="Strictosidine_synth_cons-reg"/>
</dbReference>
<sequence length="432" mass="48209">MSILFLYQSLDAFIFCRYVLISMGIISLGLKFIFANVLIILYIAYGPGLLDIQPQKYTVELPKRFEGVLKQNDDLNQAEILYQGKISGPESLALYKGDIYTGTADGNIVKISKDKVSVVAKTGKNCEQHLESPICGRPLGLRFDKKGNLYVADAYYGILMVNIDSGSVETLLPMSTEVEGKTLKFPDDLDIDEEQGIIYFSDGSTKWPFNRIAYLLLEHSNCGRVISFNLQTKETKVVADGLYFSNGIQLTPDKSALLIAEWGNRRILKLPLKGLKKEKPEVFSDKFPGEPDNIRPSSSGGYWVALSTGRNASSLGKLDYLAEYPLVRKIMARFSLFASSCLNYVLQIWPSPMLKDLAFKAESFAMIFQLIPKYGLILELNSNGEIIRSMHSPDGSVPFLTEVLELSDSLYVGSFINPFLLRIKLKMNSVSS</sequence>
<dbReference type="Pfam" id="PF03088">
    <property type="entry name" value="Str_synth"/>
    <property type="match status" value="1"/>
</dbReference>
<evidence type="ECO:0000313" key="6">
    <source>
        <dbReference type="Proteomes" id="UP000694941"/>
    </source>
</evidence>
<name>A0ABM1SSZ4_LIMPO</name>
<evidence type="ECO:0000256" key="2">
    <source>
        <dbReference type="ARBA" id="ARBA00022553"/>
    </source>
</evidence>
<evidence type="ECO:0000256" key="1">
    <source>
        <dbReference type="ARBA" id="ARBA00009191"/>
    </source>
</evidence>
<evidence type="ECO:0000256" key="3">
    <source>
        <dbReference type="ARBA" id="ARBA00023180"/>
    </source>
</evidence>
<evidence type="ECO:0000313" key="7">
    <source>
        <dbReference type="RefSeq" id="XP_022246750.1"/>
    </source>
</evidence>
<proteinExistence type="inferred from homology"/>
<organism evidence="6 7">
    <name type="scientific">Limulus polyphemus</name>
    <name type="common">Atlantic horseshoe crab</name>
    <dbReference type="NCBI Taxonomy" id="6850"/>
    <lineage>
        <taxon>Eukaryota</taxon>
        <taxon>Metazoa</taxon>
        <taxon>Ecdysozoa</taxon>
        <taxon>Arthropoda</taxon>
        <taxon>Chelicerata</taxon>
        <taxon>Merostomata</taxon>
        <taxon>Xiphosura</taxon>
        <taxon>Limulidae</taxon>
        <taxon>Limulus</taxon>
    </lineage>
</organism>
<dbReference type="Gene3D" id="2.120.10.30">
    <property type="entry name" value="TolB, C-terminal domain"/>
    <property type="match status" value="1"/>
</dbReference>
<keyword evidence="4" id="KW-0812">Transmembrane</keyword>
<dbReference type="InterPro" id="IPR011042">
    <property type="entry name" value="6-blade_b-propeller_TolB-like"/>
</dbReference>
<keyword evidence="6" id="KW-1185">Reference proteome</keyword>
<feature type="transmembrane region" description="Helical" evidence="4">
    <location>
        <begin position="12"/>
        <end position="45"/>
    </location>
</feature>
<dbReference type="Proteomes" id="UP000694941">
    <property type="component" value="Unplaced"/>
</dbReference>
<dbReference type="SUPFAM" id="SSF63829">
    <property type="entry name" value="Calcium-dependent phosphotriesterase"/>
    <property type="match status" value="1"/>
</dbReference>
<reference evidence="7" key="1">
    <citation type="submission" date="2025-08" db="UniProtKB">
        <authorList>
            <consortium name="RefSeq"/>
        </authorList>
    </citation>
    <scope>IDENTIFICATION</scope>
    <source>
        <tissue evidence="7">Muscle</tissue>
    </source>
</reference>
<accession>A0ABM1SSZ4</accession>
<evidence type="ECO:0000259" key="5">
    <source>
        <dbReference type="Pfam" id="PF03088"/>
    </source>
</evidence>
<dbReference type="PANTHER" id="PTHR10426:SF88">
    <property type="entry name" value="ADIPOCYTE PLASMA MEMBRANE-ASSOCIATED PROTEIN HEMOMUCIN-RELATED"/>
    <property type="match status" value="1"/>
</dbReference>
<dbReference type="GeneID" id="106463246"/>
<evidence type="ECO:0000256" key="4">
    <source>
        <dbReference type="SAM" id="Phobius"/>
    </source>
</evidence>
<comment type="similarity">
    <text evidence="1">Belongs to the strictosidine synthase family.</text>
</comment>
<gene>
    <name evidence="7" type="primary">LOC106463246</name>
</gene>
<keyword evidence="3" id="KW-0325">Glycoprotein</keyword>
<dbReference type="RefSeq" id="XP_022246750.1">
    <property type="nucleotide sequence ID" value="XM_022391042.1"/>
</dbReference>
<protein>
    <submittedName>
        <fullName evidence="7">Adipocyte plasma membrane-associated protein-like isoform X1</fullName>
    </submittedName>
</protein>
<keyword evidence="4" id="KW-0472">Membrane</keyword>
<dbReference type="PANTHER" id="PTHR10426">
    <property type="entry name" value="STRICTOSIDINE SYNTHASE-RELATED"/>
    <property type="match status" value="1"/>
</dbReference>
<dbReference type="Pfam" id="PF20067">
    <property type="entry name" value="SSL_N"/>
    <property type="match status" value="1"/>
</dbReference>
<keyword evidence="2" id="KW-0597">Phosphoprotein</keyword>
<keyword evidence="4" id="KW-1133">Transmembrane helix</keyword>